<dbReference type="EMBL" id="AMGO01000046">
    <property type="protein sequence ID" value="EKE43950.1"/>
    <property type="molecule type" value="Genomic_DNA"/>
</dbReference>
<organism evidence="2 3">
    <name type="scientific">Oceaniovalibus guishaninsula JLT2003</name>
    <dbReference type="NCBI Taxonomy" id="1231392"/>
    <lineage>
        <taxon>Bacteria</taxon>
        <taxon>Pseudomonadati</taxon>
        <taxon>Pseudomonadota</taxon>
        <taxon>Alphaproteobacteria</taxon>
        <taxon>Rhodobacterales</taxon>
        <taxon>Roseobacteraceae</taxon>
        <taxon>Oceaniovalibus</taxon>
    </lineage>
</organism>
<comment type="caution">
    <text evidence="2">The sequence shown here is derived from an EMBL/GenBank/DDBJ whole genome shotgun (WGS) entry which is preliminary data.</text>
</comment>
<name>K2I4U8_9RHOB</name>
<dbReference type="eggNOG" id="COG1846">
    <property type="taxonomic scope" value="Bacteria"/>
</dbReference>
<dbReference type="STRING" id="1231392.OCGS_1931"/>
<dbReference type="PANTHER" id="PTHR33164:SF43">
    <property type="entry name" value="HTH-TYPE TRANSCRIPTIONAL REPRESSOR YETL"/>
    <property type="match status" value="1"/>
</dbReference>
<dbReference type="RefSeq" id="WP_007427083.1">
    <property type="nucleotide sequence ID" value="NZ_AMGO01000046.1"/>
</dbReference>
<keyword evidence="3" id="KW-1185">Reference proteome</keyword>
<dbReference type="Proteomes" id="UP000006765">
    <property type="component" value="Unassembled WGS sequence"/>
</dbReference>
<protein>
    <recommendedName>
        <fullName evidence="1">HTH marR-type domain-containing protein</fullName>
    </recommendedName>
</protein>
<dbReference type="GO" id="GO:0003700">
    <property type="term" value="F:DNA-binding transcription factor activity"/>
    <property type="evidence" value="ECO:0007669"/>
    <property type="project" value="InterPro"/>
</dbReference>
<proteinExistence type="predicted"/>
<dbReference type="InterPro" id="IPR036388">
    <property type="entry name" value="WH-like_DNA-bd_sf"/>
</dbReference>
<evidence type="ECO:0000259" key="1">
    <source>
        <dbReference type="PROSITE" id="PS50995"/>
    </source>
</evidence>
<dbReference type="AlphaFoldDB" id="K2I4U8"/>
<evidence type="ECO:0000313" key="2">
    <source>
        <dbReference type="EMBL" id="EKE43950.1"/>
    </source>
</evidence>
<evidence type="ECO:0000313" key="3">
    <source>
        <dbReference type="Proteomes" id="UP000006765"/>
    </source>
</evidence>
<gene>
    <name evidence="2" type="ORF">OCGS_1931</name>
</gene>
<dbReference type="SMART" id="SM00347">
    <property type="entry name" value="HTH_MARR"/>
    <property type="match status" value="1"/>
</dbReference>
<dbReference type="PANTHER" id="PTHR33164">
    <property type="entry name" value="TRANSCRIPTIONAL REGULATOR, MARR FAMILY"/>
    <property type="match status" value="1"/>
</dbReference>
<dbReference type="PROSITE" id="PS50995">
    <property type="entry name" value="HTH_MARR_2"/>
    <property type="match status" value="1"/>
</dbReference>
<reference evidence="2 3" key="1">
    <citation type="journal article" date="2012" name="J. Bacteriol.">
        <title>Draft Genome Sequence of Oceaniovalibus guishaninsula JLT2003T.</title>
        <authorList>
            <person name="Tang K."/>
            <person name="Liu K."/>
            <person name="Jiao N."/>
        </authorList>
    </citation>
    <scope>NUCLEOTIDE SEQUENCE [LARGE SCALE GENOMIC DNA]</scope>
    <source>
        <strain evidence="2 3">JLT2003</strain>
    </source>
</reference>
<dbReference type="OrthoDB" id="9806864at2"/>
<dbReference type="Gene3D" id="1.10.10.10">
    <property type="entry name" value="Winged helix-like DNA-binding domain superfamily/Winged helix DNA-binding domain"/>
    <property type="match status" value="1"/>
</dbReference>
<sequence length="139" mass="15760">MTATAPPWPLSSFPGPQDSPGFTLWRDFTRWQRSLNAALKPLDLTQPRFAVLAVCGWLTRDGRDITQQDVVDFLGMDRMHISQIASRLDRDGLILRRASRTDLRAKVLRITPAGHDTLARAMPLVETHDRAFFHRKGTP</sequence>
<dbReference type="InterPro" id="IPR000835">
    <property type="entry name" value="HTH_MarR-typ"/>
</dbReference>
<feature type="domain" description="HTH marR-type" evidence="1">
    <location>
        <begin position="1"/>
        <end position="139"/>
    </location>
</feature>
<accession>K2I4U8</accession>
<dbReference type="InterPro" id="IPR036390">
    <property type="entry name" value="WH_DNA-bd_sf"/>
</dbReference>
<dbReference type="GO" id="GO:0006950">
    <property type="term" value="P:response to stress"/>
    <property type="evidence" value="ECO:0007669"/>
    <property type="project" value="TreeGrafter"/>
</dbReference>
<dbReference type="InterPro" id="IPR039422">
    <property type="entry name" value="MarR/SlyA-like"/>
</dbReference>
<dbReference type="SUPFAM" id="SSF46785">
    <property type="entry name" value="Winged helix' DNA-binding domain"/>
    <property type="match status" value="1"/>
</dbReference>